<sequence>MSSEELKTTMSNSVEIHLSNSTMGFSTTTYEDETIVYMCSNDESIKFGAAAVPFFYYTVFTLSLLGNGLILFLLLKYEKIKTVTNLFILNLVISDLLFTITLPFWAFYHSNEWVFGNGMCKVVSSVFFIGFFSCILFLTVMTMDRYLAVVHAVSAARTRKLIYVYVASIAIWVISFVSTVPKFVLYGTRKHDSAGILCEETGFSADKIDTWRRLGYYQQLTMFFLFPLIVILYCYTLIVVKLFNTKMHNKDKAVKLISVIVLAFFICWTPYNVVIFLRLSPGDPCNDYLNNAFYICRNIAYFHCCINPFFYTFVGTKFRRHLSALLGTNCLSMFRRSSSSSRTSEYSPQTIYE</sequence>
<evidence type="ECO:0000256" key="6">
    <source>
        <dbReference type="ARBA" id="ARBA00023136"/>
    </source>
</evidence>
<evidence type="ECO:0000313" key="13">
    <source>
        <dbReference type="Ensembl" id="ENSXETP00000064089"/>
    </source>
</evidence>
<dbReference type="PANTHER" id="PTHR10489:SF922">
    <property type="entry name" value="C-C CHEMOKINE RECEPTOR FAMILY-LIKE-RELATED"/>
    <property type="match status" value="1"/>
</dbReference>
<protein>
    <recommendedName>
        <fullName evidence="12">G-protein coupled receptors family 1 profile domain-containing protein</fullName>
    </recommendedName>
</protein>
<feature type="transmembrane region" description="Helical" evidence="11">
    <location>
        <begin position="114"/>
        <end position="140"/>
    </location>
</feature>
<dbReference type="InterPro" id="IPR000355">
    <property type="entry name" value="Chemokine_rcpt"/>
</dbReference>
<dbReference type="Bgee" id="ENSXETG00000030096">
    <property type="expression patterns" value="Expressed in liver and 1 other cell type or tissue"/>
</dbReference>
<dbReference type="InterPro" id="IPR050119">
    <property type="entry name" value="CCR1-9-like"/>
</dbReference>
<dbReference type="GeneTree" id="ENSGT01110000267168"/>
<evidence type="ECO:0000256" key="1">
    <source>
        <dbReference type="ARBA" id="ARBA00004651"/>
    </source>
</evidence>
<dbReference type="Gene3D" id="1.20.1070.10">
    <property type="entry name" value="Rhodopsin 7-helix transmembrane proteins"/>
    <property type="match status" value="1"/>
</dbReference>
<dbReference type="InterPro" id="IPR000276">
    <property type="entry name" value="GPCR_Rhodpsn"/>
</dbReference>
<comment type="similarity">
    <text evidence="10">Belongs to the G-protein coupled receptor 1 family.</text>
</comment>
<evidence type="ECO:0000256" key="10">
    <source>
        <dbReference type="RuleBase" id="RU000688"/>
    </source>
</evidence>
<dbReference type="GO" id="GO:0006935">
    <property type="term" value="P:chemotaxis"/>
    <property type="evidence" value="ECO:0007669"/>
    <property type="project" value="InterPro"/>
</dbReference>
<name>A0A6I8PU69_XENTR</name>
<keyword evidence="6 11" id="KW-0472">Membrane</keyword>
<accession>A0A6I8PU69</accession>
<dbReference type="PROSITE" id="PS50262">
    <property type="entry name" value="G_PROTEIN_RECEP_F1_2"/>
    <property type="match status" value="1"/>
</dbReference>
<dbReference type="CDD" id="cd15182">
    <property type="entry name" value="7tmA_XCR1"/>
    <property type="match status" value="1"/>
</dbReference>
<reference evidence="13" key="2">
    <citation type="submission" date="2020-05" db="UniProtKB">
        <authorList>
            <consortium name="Ensembl"/>
        </authorList>
    </citation>
    <scope>IDENTIFICATION</scope>
</reference>
<dbReference type="Ensembl" id="ENSXETT00000060880">
    <property type="protein sequence ID" value="ENSXETP00000064089"/>
    <property type="gene ID" value="ENSXETG00000030096"/>
</dbReference>
<dbReference type="GO" id="GO:0004950">
    <property type="term" value="F:chemokine receptor activity"/>
    <property type="evidence" value="ECO:0007669"/>
    <property type="project" value="InterPro"/>
</dbReference>
<feature type="transmembrane region" description="Helical" evidence="11">
    <location>
        <begin position="292"/>
        <end position="314"/>
    </location>
</feature>
<evidence type="ECO:0000259" key="12">
    <source>
        <dbReference type="PROSITE" id="PS50262"/>
    </source>
</evidence>
<evidence type="ECO:0000256" key="2">
    <source>
        <dbReference type="ARBA" id="ARBA00022475"/>
    </source>
</evidence>
<dbReference type="InterPro" id="IPR017452">
    <property type="entry name" value="GPCR_Rhodpsn_7TM"/>
</dbReference>
<feature type="transmembrane region" description="Helical" evidence="11">
    <location>
        <begin position="54"/>
        <end position="75"/>
    </location>
</feature>
<evidence type="ECO:0000256" key="4">
    <source>
        <dbReference type="ARBA" id="ARBA00022989"/>
    </source>
</evidence>
<proteinExistence type="inferred from homology"/>
<dbReference type="Pfam" id="PF00001">
    <property type="entry name" value="7tm_1"/>
    <property type="match status" value="1"/>
</dbReference>
<dbReference type="PROSITE" id="PS00237">
    <property type="entry name" value="G_PROTEIN_RECEP_F1_1"/>
    <property type="match status" value="1"/>
</dbReference>
<feature type="transmembrane region" description="Helical" evidence="11">
    <location>
        <begin position="87"/>
        <end position="108"/>
    </location>
</feature>
<keyword evidence="9 10" id="KW-0807">Transducer</keyword>
<evidence type="ECO:0000256" key="5">
    <source>
        <dbReference type="ARBA" id="ARBA00023040"/>
    </source>
</evidence>
<feature type="domain" description="G-protein coupled receptors family 1 profile" evidence="12">
    <location>
        <begin position="66"/>
        <end position="311"/>
    </location>
</feature>
<feature type="transmembrane region" description="Helical" evidence="11">
    <location>
        <begin position="256"/>
        <end position="280"/>
    </location>
</feature>
<evidence type="ECO:0000256" key="11">
    <source>
        <dbReference type="SAM" id="Phobius"/>
    </source>
</evidence>
<dbReference type="PRINTS" id="PR00657">
    <property type="entry name" value="CCCHEMOKINER"/>
</dbReference>
<dbReference type="AlphaFoldDB" id="A0A6I8PU69"/>
<feature type="transmembrane region" description="Helical" evidence="11">
    <location>
        <begin position="220"/>
        <end position="244"/>
    </location>
</feature>
<dbReference type="FunFam" id="1.20.1070.10:FF:000130">
    <property type="entry name" value="Chemokine (C-C motif) receptor 2"/>
    <property type="match status" value="1"/>
</dbReference>
<keyword evidence="3 10" id="KW-0812">Transmembrane</keyword>
<dbReference type="PRINTS" id="PR00237">
    <property type="entry name" value="GPCRRHODOPSN"/>
</dbReference>
<dbReference type="PANTHER" id="PTHR10489">
    <property type="entry name" value="CELL ADHESION MOLECULE"/>
    <property type="match status" value="1"/>
</dbReference>
<dbReference type="SUPFAM" id="SSF81321">
    <property type="entry name" value="Family A G protein-coupled receptor-like"/>
    <property type="match status" value="1"/>
</dbReference>
<comment type="subcellular location">
    <subcellularLocation>
        <location evidence="1">Cell membrane</location>
        <topology evidence="1">Multi-pass membrane protein</topology>
    </subcellularLocation>
</comment>
<keyword evidence="5 10" id="KW-0297">G-protein coupled receptor</keyword>
<dbReference type="InParanoid" id="A0A6I8PU69"/>
<organism evidence="13">
    <name type="scientific">Xenopus tropicalis</name>
    <name type="common">Western clawed frog</name>
    <name type="synonym">Silurana tropicalis</name>
    <dbReference type="NCBI Taxonomy" id="8364"/>
    <lineage>
        <taxon>Eukaryota</taxon>
        <taxon>Metazoa</taxon>
        <taxon>Chordata</taxon>
        <taxon>Craniata</taxon>
        <taxon>Vertebrata</taxon>
        <taxon>Euteleostomi</taxon>
        <taxon>Amphibia</taxon>
        <taxon>Batrachia</taxon>
        <taxon>Anura</taxon>
        <taxon>Pipoidea</taxon>
        <taxon>Pipidae</taxon>
        <taxon>Xenopodinae</taxon>
        <taxon>Xenopus</taxon>
        <taxon>Silurana</taxon>
    </lineage>
</organism>
<reference evidence="13" key="1">
    <citation type="journal article" date="2010" name="Science">
        <title>The genome of the Western clawed frog Xenopus tropicalis.</title>
        <authorList>
            <person name="Hellsten U."/>
            <person name="Harland R.M."/>
            <person name="Gilchrist M.J."/>
            <person name="Hendrix D."/>
            <person name="Jurka J."/>
            <person name="Kapitonov V."/>
            <person name="Ovcharenko I."/>
            <person name="Putnam N.H."/>
            <person name="Shu S."/>
            <person name="Taher L."/>
            <person name="Blitz I.L."/>
            <person name="Blumberg B."/>
            <person name="Dichmann D.S."/>
            <person name="Dubchak I."/>
            <person name="Amaya E."/>
            <person name="Detter J.C."/>
            <person name="Fletcher R."/>
            <person name="Gerhard D.S."/>
            <person name="Goodstein D."/>
            <person name="Graves T."/>
            <person name="Grigoriev I.V."/>
            <person name="Grimwood J."/>
            <person name="Kawashima T."/>
            <person name="Lindquist E."/>
            <person name="Lucas S.M."/>
            <person name="Mead P.E."/>
            <person name="Mitros T."/>
            <person name="Ogino H."/>
            <person name="Ohta Y."/>
            <person name="Poliakov A.V."/>
            <person name="Pollet N."/>
            <person name="Robert J."/>
            <person name="Salamov A."/>
            <person name="Sater A.K."/>
            <person name="Schmutz J."/>
            <person name="Terry A."/>
            <person name="Vize P.D."/>
            <person name="Warren W.C."/>
            <person name="Wells D."/>
            <person name="Wills A."/>
            <person name="Wilson R.K."/>
            <person name="Zimmerman L.B."/>
            <person name="Zorn A.M."/>
            <person name="Grainger R."/>
            <person name="Grammer T."/>
            <person name="Khokha M.K."/>
            <person name="Richardson P.M."/>
            <person name="Rokhsar D.S."/>
        </authorList>
    </citation>
    <scope>NUCLEOTIDE SEQUENCE [LARGE SCALE GENOMIC DNA]</scope>
    <source>
        <strain evidence="13">Nigerian</strain>
    </source>
</reference>
<keyword evidence="2" id="KW-1003">Cell membrane</keyword>
<keyword evidence="8 10" id="KW-0675">Receptor</keyword>
<evidence type="ECO:0000256" key="8">
    <source>
        <dbReference type="ARBA" id="ARBA00023170"/>
    </source>
</evidence>
<evidence type="ECO:0000256" key="7">
    <source>
        <dbReference type="ARBA" id="ARBA00023157"/>
    </source>
</evidence>
<keyword evidence="7" id="KW-1015">Disulfide bond</keyword>
<evidence type="ECO:0000256" key="9">
    <source>
        <dbReference type="ARBA" id="ARBA00023224"/>
    </source>
</evidence>
<dbReference type="GO" id="GO:0005886">
    <property type="term" value="C:plasma membrane"/>
    <property type="evidence" value="ECO:0007669"/>
    <property type="project" value="UniProtKB-SubCell"/>
</dbReference>
<feature type="transmembrane region" description="Helical" evidence="11">
    <location>
        <begin position="161"/>
        <end position="180"/>
    </location>
</feature>
<keyword evidence="4 11" id="KW-1133">Transmembrane helix</keyword>
<evidence type="ECO:0000256" key="3">
    <source>
        <dbReference type="ARBA" id="ARBA00022692"/>
    </source>
</evidence>